<evidence type="ECO:0000313" key="2">
    <source>
        <dbReference type="EMBL" id="MBK1643703.1"/>
    </source>
</evidence>
<dbReference type="InterPro" id="IPR018968">
    <property type="entry name" value="Phasin"/>
</dbReference>
<gene>
    <name evidence="2" type="ORF">CKO25_03310</name>
</gene>
<dbReference type="Proteomes" id="UP001138802">
    <property type="component" value="Unassembled WGS sequence"/>
</dbReference>
<organism evidence="2 3">
    <name type="scientific">Thiocapsa imhoffii</name>
    <dbReference type="NCBI Taxonomy" id="382777"/>
    <lineage>
        <taxon>Bacteria</taxon>
        <taxon>Pseudomonadati</taxon>
        <taxon>Pseudomonadota</taxon>
        <taxon>Gammaproteobacteria</taxon>
        <taxon>Chromatiales</taxon>
        <taxon>Chromatiaceae</taxon>
        <taxon>Thiocapsa</taxon>
    </lineage>
</organism>
<dbReference type="RefSeq" id="WP_200386504.1">
    <property type="nucleotide sequence ID" value="NZ_NRSD01000002.1"/>
</dbReference>
<reference evidence="2 3" key="1">
    <citation type="journal article" date="2020" name="Microorganisms">
        <title>Osmotic Adaptation and Compatible Solute Biosynthesis of Phototrophic Bacteria as Revealed from Genome Analyses.</title>
        <authorList>
            <person name="Imhoff J.F."/>
            <person name="Rahn T."/>
            <person name="Kunzel S."/>
            <person name="Keller A."/>
            <person name="Neulinger S.C."/>
        </authorList>
    </citation>
    <scope>NUCLEOTIDE SEQUENCE [LARGE SCALE GENOMIC DNA]</scope>
    <source>
        <strain evidence="2 3">DSM 21303</strain>
    </source>
</reference>
<sequence length="121" mass="13802">MTVTETLNTVNDMTNKTVERMTSLGELNVRIFEKMSARQMDAMSLYMEHAMRVMKLATEAKGYNEFAKGQVEATKELGERMLTESKTGMQAVSEVRDDYRAWFEKNMAEVSTDLRKSVTVA</sequence>
<dbReference type="EMBL" id="NRSD01000002">
    <property type="protein sequence ID" value="MBK1643703.1"/>
    <property type="molecule type" value="Genomic_DNA"/>
</dbReference>
<dbReference type="AlphaFoldDB" id="A0A9X0WFL8"/>
<protein>
    <recommendedName>
        <fullName evidence="1">Phasin domain-containing protein</fullName>
    </recommendedName>
</protein>
<name>A0A9X0WFL8_9GAMM</name>
<dbReference type="Pfam" id="PF09361">
    <property type="entry name" value="Phasin_2"/>
    <property type="match status" value="1"/>
</dbReference>
<comment type="caution">
    <text evidence="2">The sequence shown here is derived from an EMBL/GenBank/DDBJ whole genome shotgun (WGS) entry which is preliminary data.</text>
</comment>
<evidence type="ECO:0000259" key="1">
    <source>
        <dbReference type="Pfam" id="PF09361"/>
    </source>
</evidence>
<feature type="domain" description="Phasin" evidence="1">
    <location>
        <begin position="9"/>
        <end position="107"/>
    </location>
</feature>
<evidence type="ECO:0000313" key="3">
    <source>
        <dbReference type="Proteomes" id="UP001138802"/>
    </source>
</evidence>
<proteinExistence type="predicted"/>
<keyword evidence="3" id="KW-1185">Reference proteome</keyword>
<accession>A0A9X0WFL8</accession>